<dbReference type="GO" id="GO:0016811">
    <property type="term" value="F:hydrolase activity, acting on carbon-nitrogen (but not peptide) bonds, in linear amides"/>
    <property type="evidence" value="ECO:0007669"/>
    <property type="project" value="UniProtKB-ARBA"/>
</dbReference>
<dbReference type="PANTHER" id="PTHR43674:SF2">
    <property type="entry name" value="BETA-UREIDOPROPIONASE"/>
    <property type="match status" value="1"/>
</dbReference>
<evidence type="ECO:0000256" key="1">
    <source>
        <dbReference type="ARBA" id="ARBA00022801"/>
    </source>
</evidence>
<protein>
    <submittedName>
        <fullName evidence="3">N-carbamoylputrescine amidase</fullName>
    </submittedName>
</protein>
<dbReference type="PROSITE" id="PS50263">
    <property type="entry name" value="CN_HYDROLASE"/>
    <property type="match status" value="1"/>
</dbReference>
<dbReference type="InterPro" id="IPR003010">
    <property type="entry name" value="C-N_Hydrolase"/>
</dbReference>
<dbReference type="InterPro" id="IPR050345">
    <property type="entry name" value="Aliph_Amidase/BUP"/>
</dbReference>
<keyword evidence="1" id="KW-0378">Hydrolase</keyword>
<organism evidence="3">
    <name type="scientific">Candidatus Kentrum sp. DK</name>
    <dbReference type="NCBI Taxonomy" id="2126562"/>
    <lineage>
        <taxon>Bacteria</taxon>
        <taxon>Pseudomonadati</taxon>
        <taxon>Pseudomonadota</taxon>
        <taxon>Gammaproteobacteria</taxon>
        <taxon>Candidatus Kentrum</taxon>
    </lineage>
</organism>
<evidence type="ECO:0000313" key="3">
    <source>
        <dbReference type="EMBL" id="VFJ46099.1"/>
    </source>
</evidence>
<sequence>MNPYPVTKPRVALVQSHWHGDPAVNLQAMLEAVDRIGAMHDVDLICLPEFFMGAPWYFPGRGHLKGVVDDEIPGRITELFAERARKYGTYILCGTIVERDGEHYYNTSPLLDDQGRLVGKARKIHRYSAEVLAVEQGTEQVLVDTPFGRVGVCVCSDFWIQEMPRMLALQGAEIICVPGASIIQNLGITRACIQANSAHNVCYTLYTSIVGKVTGERAGRTVTVELGGYATVASPDEIIATLDDEEDVLIATLDMDYLRESRTVDLSFQRSLYWCLWGRQPERYGQLMQPYVGAKEQLRDILADYLQ</sequence>
<dbReference type="PANTHER" id="PTHR43674">
    <property type="entry name" value="NITRILASE C965.09-RELATED"/>
    <property type="match status" value="1"/>
</dbReference>
<dbReference type="AlphaFoldDB" id="A0A450S373"/>
<reference evidence="3" key="1">
    <citation type="submission" date="2019-02" db="EMBL/GenBank/DDBJ databases">
        <authorList>
            <person name="Gruber-Vodicka R. H."/>
            <person name="Seah K. B. B."/>
        </authorList>
    </citation>
    <scope>NUCLEOTIDE SEQUENCE</scope>
    <source>
        <strain evidence="3">BECK_DK47</strain>
    </source>
</reference>
<gene>
    <name evidence="3" type="ORF">BECKDK2373B_GA0170837_101231</name>
</gene>
<name>A0A450S373_9GAMM</name>
<dbReference type="Pfam" id="PF00795">
    <property type="entry name" value="CN_hydrolase"/>
    <property type="match status" value="1"/>
</dbReference>
<dbReference type="Gene3D" id="3.60.110.10">
    <property type="entry name" value="Carbon-nitrogen hydrolase"/>
    <property type="match status" value="1"/>
</dbReference>
<dbReference type="SUPFAM" id="SSF56317">
    <property type="entry name" value="Carbon-nitrogen hydrolase"/>
    <property type="match status" value="1"/>
</dbReference>
<dbReference type="InterPro" id="IPR036526">
    <property type="entry name" value="C-N_Hydrolase_sf"/>
</dbReference>
<feature type="domain" description="CN hydrolase" evidence="2">
    <location>
        <begin position="9"/>
        <end position="255"/>
    </location>
</feature>
<dbReference type="CDD" id="cd07197">
    <property type="entry name" value="nitrilase"/>
    <property type="match status" value="1"/>
</dbReference>
<proteinExistence type="predicted"/>
<evidence type="ECO:0000259" key="2">
    <source>
        <dbReference type="PROSITE" id="PS50263"/>
    </source>
</evidence>
<accession>A0A450S373</accession>
<dbReference type="EMBL" id="CAADEX010000012">
    <property type="protein sequence ID" value="VFJ46099.1"/>
    <property type="molecule type" value="Genomic_DNA"/>
</dbReference>